<evidence type="ECO:0000259" key="4">
    <source>
        <dbReference type="PROSITE" id="PS50932"/>
    </source>
</evidence>
<proteinExistence type="predicted"/>
<dbReference type="Pfam" id="PF00532">
    <property type="entry name" value="Peripla_BP_1"/>
    <property type="match status" value="1"/>
</dbReference>
<name>A0ABS4FUD4_9BACL</name>
<dbReference type="InterPro" id="IPR010982">
    <property type="entry name" value="Lambda_DNA-bd_dom_sf"/>
</dbReference>
<keyword evidence="6" id="KW-1185">Reference proteome</keyword>
<dbReference type="CDD" id="cd01542">
    <property type="entry name" value="PBP1_TreR-like"/>
    <property type="match status" value="1"/>
</dbReference>
<dbReference type="RefSeq" id="WP_210089676.1">
    <property type="nucleotide sequence ID" value="NZ_JAGGKG010000012.1"/>
</dbReference>
<sequence length="337" mass="37091">MNVTIIDIARLAGVGTSTVSRFLNGGYVSDVAREKIQKAIKETNYKPNNFAQHLKGKRSNLIGIIVPRLDSFAVSKMLNGIDATLKKHDMQMLIHTSQQALDREIESLYSLATQKVAGIVLLATEITEKHLETLHKVQIPCMLIGQQHPDFPYVIQDDYHAAYTMGQHIVAQGHTQIAYFGVSEMDEAVGVQRKKGFMTAMQEHGLNSISFVETGFSIDDAEQKALDFLTNNKHNTPSIIACATDNIALGVMKAAGRLSLSIPKQLSITGFGGYDVSQIVQPHLTTIKFDYEATGIQAATNLVEWIEKRVSTPQTHTMSYELLSAESVDNKNGCAKI</sequence>
<gene>
    <name evidence="5" type="ORF">J2Z32_002723</name>
</gene>
<evidence type="ECO:0000256" key="1">
    <source>
        <dbReference type="ARBA" id="ARBA00023015"/>
    </source>
</evidence>
<dbReference type="SUPFAM" id="SSF47413">
    <property type="entry name" value="lambda repressor-like DNA-binding domains"/>
    <property type="match status" value="1"/>
</dbReference>
<dbReference type="PROSITE" id="PS00356">
    <property type="entry name" value="HTH_LACI_1"/>
    <property type="match status" value="1"/>
</dbReference>
<dbReference type="InterPro" id="IPR000843">
    <property type="entry name" value="HTH_LacI"/>
</dbReference>
<dbReference type="Pfam" id="PF00356">
    <property type="entry name" value="LacI"/>
    <property type="match status" value="1"/>
</dbReference>
<dbReference type="EMBL" id="JAGGKG010000012">
    <property type="protein sequence ID" value="MBP1906074.1"/>
    <property type="molecule type" value="Genomic_DNA"/>
</dbReference>
<dbReference type="Gene3D" id="1.10.260.40">
    <property type="entry name" value="lambda repressor-like DNA-binding domains"/>
    <property type="match status" value="1"/>
</dbReference>
<dbReference type="CDD" id="cd01392">
    <property type="entry name" value="HTH_LacI"/>
    <property type="match status" value="1"/>
</dbReference>
<accession>A0ABS4FUD4</accession>
<dbReference type="SMART" id="SM00354">
    <property type="entry name" value="HTH_LACI"/>
    <property type="match status" value="1"/>
</dbReference>
<evidence type="ECO:0000313" key="5">
    <source>
        <dbReference type="EMBL" id="MBP1906074.1"/>
    </source>
</evidence>
<feature type="domain" description="HTH lacI-type" evidence="4">
    <location>
        <begin position="3"/>
        <end position="56"/>
    </location>
</feature>
<organism evidence="5 6">
    <name type="scientific">Paenibacillus turicensis</name>
    <dbReference type="NCBI Taxonomy" id="160487"/>
    <lineage>
        <taxon>Bacteria</taxon>
        <taxon>Bacillati</taxon>
        <taxon>Bacillota</taxon>
        <taxon>Bacilli</taxon>
        <taxon>Bacillales</taxon>
        <taxon>Paenibacillaceae</taxon>
        <taxon>Paenibacillus</taxon>
    </lineage>
</organism>
<dbReference type="PROSITE" id="PS50932">
    <property type="entry name" value="HTH_LACI_2"/>
    <property type="match status" value="1"/>
</dbReference>
<dbReference type="Proteomes" id="UP001519272">
    <property type="component" value="Unassembled WGS sequence"/>
</dbReference>
<dbReference type="SUPFAM" id="SSF53822">
    <property type="entry name" value="Periplasmic binding protein-like I"/>
    <property type="match status" value="1"/>
</dbReference>
<keyword evidence="2" id="KW-0238">DNA-binding</keyword>
<evidence type="ECO:0000256" key="3">
    <source>
        <dbReference type="ARBA" id="ARBA00023163"/>
    </source>
</evidence>
<keyword evidence="3" id="KW-0804">Transcription</keyword>
<dbReference type="PANTHER" id="PTHR30146:SF154">
    <property type="entry name" value="TRANSCRIPTION REGULATOR, MEMBER OF GALR FAMILY"/>
    <property type="match status" value="1"/>
</dbReference>
<dbReference type="InterPro" id="IPR001761">
    <property type="entry name" value="Peripla_BP/Lac1_sug-bd_dom"/>
</dbReference>
<keyword evidence="1" id="KW-0805">Transcription regulation</keyword>
<comment type="caution">
    <text evidence="5">The sequence shown here is derived from an EMBL/GenBank/DDBJ whole genome shotgun (WGS) entry which is preliminary data.</text>
</comment>
<evidence type="ECO:0000313" key="6">
    <source>
        <dbReference type="Proteomes" id="UP001519272"/>
    </source>
</evidence>
<evidence type="ECO:0000256" key="2">
    <source>
        <dbReference type="ARBA" id="ARBA00023125"/>
    </source>
</evidence>
<dbReference type="InterPro" id="IPR028082">
    <property type="entry name" value="Peripla_BP_I"/>
</dbReference>
<dbReference type="Gene3D" id="3.40.50.2300">
    <property type="match status" value="2"/>
</dbReference>
<protein>
    <submittedName>
        <fullName evidence="5">LacI family sucrose operon transcriptional repressor</fullName>
    </submittedName>
</protein>
<dbReference type="PANTHER" id="PTHR30146">
    <property type="entry name" value="LACI-RELATED TRANSCRIPTIONAL REPRESSOR"/>
    <property type="match status" value="1"/>
</dbReference>
<reference evidence="5 6" key="1">
    <citation type="submission" date="2021-03" db="EMBL/GenBank/DDBJ databases">
        <title>Genomic Encyclopedia of Type Strains, Phase IV (KMG-IV): sequencing the most valuable type-strain genomes for metagenomic binning, comparative biology and taxonomic classification.</title>
        <authorList>
            <person name="Goeker M."/>
        </authorList>
    </citation>
    <scope>NUCLEOTIDE SEQUENCE [LARGE SCALE GENOMIC DNA]</scope>
    <source>
        <strain evidence="5 6">DSM 14349</strain>
    </source>
</reference>